<dbReference type="EMBL" id="JAHLQT010002534">
    <property type="protein sequence ID" value="KAG7177295.1"/>
    <property type="molecule type" value="Genomic_DNA"/>
</dbReference>
<name>A0A8J5NC61_HOMAM</name>
<keyword evidence="3" id="KW-1185">Reference proteome</keyword>
<feature type="domain" description="C2H2-type" evidence="1">
    <location>
        <begin position="58"/>
        <end position="78"/>
    </location>
</feature>
<dbReference type="PROSITE" id="PS00028">
    <property type="entry name" value="ZINC_FINGER_C2H2_1"/>
    <property type="match status" value="1"/>
</dbReference>
<proteinExistence type="predicted"/>
<reference evidence="2" key="1">
    <citation type="journal article" date="2021" name="Sci. Adv.">
        <title>The American lobster genome reveals insights on longevity, neural, and immune adaptations.</title>
        <authorList>
            <person name="Polinski J.M."/>
            <person name="Zimin A.V."/>
            <person name="Clark K.F."/>
            <person name="Kohn A.B."/>
            <person name="Sadowski N."/>
            <person name="Timp W."/>
            <person name="Ptitsyn A."/>
            <person name="Khanna P."/>
            <person name="Romanova D.Y."/>
            <person name="Williams P."/>
            <person name="Greenwood S.J."/>
            <person name="Moroz L.L."/>
            <person name="Walt D.R."/>
            <person name="Bodnar A.G."/>
        </authorList>
    </citation>
    <scope>NUCLEOTIDE SEQUENCE</scope>
    <source>
        <strain evidence="2">GMGI-L3</strain>
    </source>
</reference>
<comment type="caution">
    <text evidence="2">The sequence shown here is derived from an EMBL/GenBank/DDBJ whole genome shotgun (WGS) entry which is preliminary data.</text>
</comment>
<evidence type="ECO:0000313" key="3">
    <source>
        <dbReference type="Proteomes" id="UP000747542"/>
    </source>
</evidence>
<sequence length="102" mass="11929">MQQNSLKQLASDRSLWRSTCHRGAETLKTSLNQKRATKRAQRHQRAQGIIPLNEQHRCHLCNKVCASRIGLHSHLLWHQRNNTELINHLIWSNVFIDFDGLL</sequence>
<evidence type="ECO:0000259" key="1">
    <source>
        <dbReference type="PROSITE" id="PS00028"/>
    </source>
</evidence>
<dbReference type="Proteomes" id="UP000747542">
    <property type="component" value="Unassembled WGS sequence"/>
</dbReference>
<accession>A0A8J5NC61</accession>
<organism evidence="2 3">
    <name type="scientific">Homarus americanus</name>
    <name type="common">American lobster</name>
    <dbReference type="NCBI Taxonomy" id="6706"/>
    <lineage>
        <taxon>Eukaryota</taxon>
        <taxon>Metazoa</taxon>
        <taxon>Ecdysozoa</taxon>
        <taxon>Arthropoda</taxon>
        <taxon>Crustacea</taxon>
        <taxon>Multicrustacea</taxon>
        <taxon>Malacostraca</taxon>
        <taxon>Eumalacostraca</taxon>
        <taxon>Eucarida</taxon>
        <taxon>Decapoda</taxon>
        <taxon>Pleocyemata</taxon>
        <taxon>Astacidea</taxon>
        <taxon>Nephropoidea</taxon>
        <taxon>Nephropidae</taxon>
        <taxon>Homarus</taxon>
    </lineage>
</organism>
<dbReference type="InterPro" id="IPR013087">
    <property type="entry name" value="Znf_C2H2_type"/>
</dbReference>
<dbReference type="AlphaFoldDB" id="A0A8J5NC61"/>
<gene>
    <name evidence="2" type="ORF">Hamer_G000589</name>
</gene>
<evidence type="ECO:0000313" key="2">
    <source>
        <dbReference type="EMBL" id="KAG7177295.1"/>
    </source>
</evidence>
<protein>
    <recommendedName>
        <fullName evidence="1">C2H2-type domain-containing protein</fullName>
    </recommendedName>
</protein>